<dbReference type="Proteomes" id="UP000724874">
    <property type="component" value="Unassembled WGS sequence"/>
</dbReference>
<proteinExistence type="predicted"/>
<accession>A0A9P5NBC8</accession>
<evidence type="ECO:0000313" key="2">
    <source>
        <dbReference type="EMBL" id="KAF8875595.1"/>
    </source>
</evidence>
<name>A0A9P5NBC8_GYMJU</name>
<dbReference type="AlphaFoldDB" id="A0A9P5NBC8"/>
<reference evidence="2" key="1">
    <citation type="submission" date="2020-11" db="EMBL/GenBank/DDBJ databases">
        <authorList>
            <consortium name="DOE Joint Genome Institute"/>
            <person name="Ahrendt S."/>
            <person name="Riley R."/>
            <person name="Andreopoulos W."/>
            <person name="LaButti K."/>
            <person name="Pangilinan J."/>
            <person name="Ruiz-duenas F.J."/>
            <person name="Barrasa J.M."/>
            <person name="Sanchez-Garcia M."/>
            <person name="Camarero S."/>
            <person name="Miyauchi S."/>
            <person name="Serrano A."/>
            <person name="Linde D."/>
            <person name="Babiker R."/>
            <person name="Drula E."/>
            <person name="Ayuso-Fernandez I."/>
            <person name="Pacheco R."/>
            <person name="Padilla G."/>
            <person name="Ferreira P."/>
            <person name="Barriuso J."/>
            <person name="Kellner H."/>
            <person name="Castanera R."/>
            <person name="Alfaro M."/>
            <person name="Ramirez L."/>
            <person name="Pisabarro A.G."/>
            <person name="Kuo A."/>
            <person name="Tritt A."/>
            <person name="Lipzen A."/>
            <person name="He G."/>
            <person name="Yan M."/>
            <person name="Ng V."/>
            <person name="Cullen D."/>
            <person name="Martin F."/>
            <person name="Rosso M.-N."/>
            <person name="Henrissat B."/>
            <person name="Hibbett D."/>
            <person name="Martinez A.T."/>
            <person name="Grigoriev I.V."/>
        </authorList>
    </citation>
    <scope>NUCLEOTIDE SEQUENCE</scope>
    <source>
        <strain evidence="2">AH 44721</strain>
    </source>
</reference>
<dbReference type="EMBL" id="JADNYJ010000194">
    <property type="protein sequence ID" value="KAF8875595.1"/>
    <property type="molecule type" value="Genomic_DNA"/>
</dbReference>
<gene>
    <name evidence="2" type="ORF">CPB84DRAFT_1884618</name>
</gene>
<comment type="caution">
    <text evidence="2">The sequence shown here is derived from an EMBL/GenBank/DDBJ whole genome shotgun (WGS) entry which is preliminary data.</text>
</comment>
<feature type="compositionally biased region" description="Basic and acidic residues" evidence="1">
    <location>
        <begin position="48"/>
        <end position="67"/>
    </location>
</feature>
<evidence type="ECO:0000256" key="1">
    <source>
        <dbReference type="SAM" id="MobiDB-lite"/>
    </source>
</evidence>
<organism evidence="2 3">
    <name type="scientific">Gymnopilus junonius</name>
    <name type="common">Spectacular rustgill mushroom</name>
    <name type="synonym">Gymnopilus spectabilis subsp. junonius</name>
    <dbReference type="NCBI Taxonomy" id="109634"/>
    <lineage>
        <taxon>Eukaryota</taxon>
        <taxon>Fungi</taxon>
        <taxon>Dikarya</taxon>
        <taxon>Basidiomycota</taxon>
        <taxon>Agaricomycotina</taxon>
        <taxon>Agaricomycetes</taxon>
        <taxon>Agaricomycetidae</taxon>
        <taxon>Agaricales</taxon>
        <taxon>Agaricineae</taxon>
        <taxon>Hymenogastraceae</taxon>
        <taxon>Gymnopilus</taxon>
    </lineage>
</organism>
<dbReference type="OrthoDB" id="3239511at2759"/>
<sequence length="832" mass="96009">MPKVPHPKKKAGGCAPSQKNQYCQYCQEYKSARGFAKHQTACVRKNGKTSEEQSHTSAAPHERHFHSADAISASDTGEAIVDNEVDDIKIEFHPKSGKGPEFLRFDDYLGPRNKPQNDEVPNDEPWEPFHSRLDFEIAELMLESHLNAEQSTALLSLFRKVIKHPDDFTLSNTHDLEHIWTDACRTRGTGFEHKSIAVKYKDKDIIFPLSTQPIWNWIEELVDEPNVVPLFRWDAERHYRWDGLGWERFIDEPWTADDWWNLQTKLPDGASPVFLLIYADKSRLSSFGTAKGYPVFARCANLPSDIRNGNGFAGGQLVGWLPVGYVNFKRIVWHRSLYEILDSIRLYGKTGFQKECGDNISRWLFPIILILSADYEEQCVMALIHGLQSYAPCPVCLIPGDELSNLSQAFELRTVEKMKQIYQEAQKMNAASKEELLKKYGLRDVENTFWDMHLCDPYQALSWDGLHAHESGLFGDHILPELKEAAKQLDKQIDLTPQWKGLNHFSEVMKIEFTDGGKYADIAKLFLFAAYNILTSDASPDGFVLLNVLRNFLDLHMYTSLSLHSESTIGAGEAALLEFEDSLKQYSEIWPEKSWNFIKAHSHKHVFTDIMRKGVARNFSTKPNEKAHGPLKSFYQLMTNFKDFGIQILKLNEKDVIDLLDRLGSEQQEDEDRLGQSQLNGTEHISLFSAVKPCTIEYLESQFSHDDSAFRDFRKRLSRTLSSMLNVRVNLTVYDEISPYRALHVHYESTVSWGKMTDIVRAHPSFHNHPRYDWETQYMALILPYDAPIPRTDRPRYDKDLKFTWVRARHRSQASFIHVESIHMMHYMEMSL</sequence>
<dbReference type="InterPro" id="IPR041078">
    <property type="entry name" value="Plavaka"/>
</dbReference>
<feature type="region of interest" description="Disordered" evidence="1">
    <location>
        <begin position="40"/>
        <end position="77"/>
    </location>
</feature>
<evidence type="ECO:0000313" key="3">
    <source>
        <dbReference type="Proteomes" id="UP000724874"/>
    </source>
</evidence>
<dbReference type="Pfam" id="PF18759">
    <property type="entry name" value="Plavaka"/>
    <property type="match status" value="1"/>
</dbReference>
<keyword evidence="3" id="KW-1185">Reference proteome</keyword>
<protein>
    <submittedName>
        <fullName evidence="2">Uncharacterized protein</fullName>
    </submittedName>
</protein>